<evidence type="ECO:0000313" key="2">
    <source>
        <dbReference type="EMBL" id="GAA3701062.1"/>
    </source>
</evidence>
<dbReference type="RefSeq" id="WP_344881831.1">
    <property type="nucleotide sequence ID" value="NZ_BAABCJ010000002.1"/>
</dbReference>
<protein>
    <recommendedName>
        <fullName evidence="4">FHA domain-containing protein</fullName>
    </recommendedName>
</protein>
<sequence length="277" mass="29914">MSTRRTGGEPEERTGPDPREGQEPSGLQHHAAPTTALAGASDGAEIHVDFCGEWYPVEAGEVFTIGREGDLQIDDNPYLHRRFLTIADHDGIWWLTNVGSRLSATIADKTGGLQAWLGPGARLPVVFGQTNIVFTAGPTTYEFSVHHRQPAFRQEWSADDPDGATTIGPVTLTDSQRALVLALAEPMLKRDGMGLSSIPSSANAAARLGWSITKFNRKLDNVCDKLDRAGISGLRGGAGRLASNRKARLVEHAVTTHLVTARDLALLDRIRAHPDTD</sequence>
<dbReference type="Proteomes" id="UP001501536">
    <property type="component" value="Unassembled WGS sequence"/>
</dbReference>
<feature type="region of interest" description="Disordered" evidence="1">
    <location>
        <begin position="1"/>
        <end position="31"/>
    </location>
</feature>
<keyword evidence="3" id="KW-1185">Reference proteome</keyword>
<feature type="compositionally biased region" description="Basic and acidic residues" evidence="1">
    <location>
        <begin position="1"/>
        <end position="22"/>
    </location>
</feature>
<accession>A0ABP7D5X4</accession>
<evidence type="ECO:0008006" key="4">
    <source>
        <dbReference type="Google" id="ProtNLM"/>
    </source>
</evidence>
<dbReference type="EMBL" id="BAABCJ010000002">
    <property type="protein sequence ID" value="GAA3701062.1"/>
    <property type="molecule type" value="Genomic_DNA"/>
</dbReference>
<proteinExistence type="predicted"/>
<name>A0ABP7D5X4_9MICC</name>
<reference evidence="3" key="1">
    <citation type="journal article" date="2019" name="Int. J. Syst. Evol. Microbiol.">
        <title>The Global Catalogue of Microorganisms (GCM) 10K type strain sequencing project: providing services to taxonomists for standard genome sequencing and annotation.</title>
        <authorList>
            <consortium name="The Broad Institute Genomics Platform"/>
            <consortium name="The Broad Institute Genome Sequencing Center for Infectious Disease"/>
            <person name="Wu L."/>
            <person name="Ma J."/>
        </authorList>
    </citation>
    <scope>NUCLEOTIDE SEQUENCE [LARGE SCALE GENOMIC DNA]</scope>
    <source>
        <strain evidence="3">JCM 16961</strain>
    </source>
</reference>
<organism evidence="2 3">
    <name type="scientific">Zhihengliuella alba</name>
    <dbReference type="NCBI Taxonomy" id="547018"/>
    <lineage>
        <taxon>Bacteria</taxon>
        <taxon>Bacillati</taxon>
        <taxon>Actinomycetota</taxon>
        <taxon>Actinomycetes</taxon>
        <taxon>Micrococcales</taxon>
        <taxon>Micrococcaceae</taxon>
        <taxon>Zhihengliuella</taxon>
    </lineage>
</organism>
<comment type="caution">
    <text evidence="2">The sequence shown here is derived from an EMBL/GenBank/DDBJ whole genome shotgun (WGS) entry which is preliminary data.</text>
</comment>
<evidence type="ECO:0000256" key="1">
    <source>
        <dbReference type="SAM" id="MobiDB-lite"/>
    </source>
</evidence>
<evidence type="ECO:0000313" key="3">
    <source>
        <dbReference type="Proteomes" id="UP001501536"/>
    </source>
</evidence>
<gene>
    <name evidence="2" type="ORF">GCM10022377_13190</name>
</gene>